<dbReference type="eggNOG" id="KOG1263">
    <property type="taxonomic scope" value="Eukaryota"/>
</dbReference>
<feature type="domain" description="Plastocyanin-like" evidence="7">
    <location>
        <begin position="361"/>
        <end position="486"/>
    </location>
</feature>
<dbReference type="Proteomes" id="UP000019478">
    <property type="component" value="Unassembled WGS sequence"/>
</dbReference>
<dbReference type="PANTHER" id="PTHR11709:SF502">
    <property type="entry name" value="MULTICOPPER OXIDASE"/>
    <property type="match status" value="1"/>
</dbReference>
<dbReference type="PANTHER" id="PTHR11709">
    <property type="entry name" value="MULTI-COPPER OXIDASE"/>
    <property type="match status" value="1"/>
</dbReference>
<dbReference type="InterPro" id="IPR045087">
    <property type="entry name" value="Cu-oxidase_fam"/>
</dbReference>
<dbReference type="CDD" id="cd13880">
    <property type="entry name" value="CuRO_2_MaLCC_like"/>
    <property type="match status" value="1"/>
</dbReference>
<evidence type="ECO:0000313" key="10">
    <source>
        <dbReference type="EMBL" id="EXJ79287.1"/>
    </source>
</evidence>
<evidence type="ECO:0000313" key="11">
    <source>
        <dbReference type="Proteomes" id="UP000019478"/>
    </source>
</evidence>
<keyword evidence="3" id="KW-0560">Oxidoreductase</keyword>
<feature type="compositionally biased region" description="Low complexity" evidence="5">
    <location>
        <begin position="93"/>
        <end position="165"/>
    </location>
</feature>
<keyword evidence="11" id="KW-1185">Reference proteome</keyword>
<dbReference type="GeneID" id="19172875"/>
<evidence type="ECO:0000256" key="1">
    <source>
        <dbReference type="ARBA" id="ARBA00010609"/>
    </source>
</evidence>
<reference evidence="10 11" key="1">
    <citation type="submission" date="2013-03" db="EMBL/GenBank/DDBJ databases">
        <title>The Genome Sequence of Capronia epimyces CBS 606.96.</title>
        <authorList>
            <consortium name="The Broad Institute Genomics Platform"/>
            <person name="Cuomo C."/>
            <person name="de Hoog S."/>
            <person name="Gorbushina A."/>
            <person name="Walker B."/>
            <person name="Young S.K."/>
            <person name="Zeng Q."/>
            <person name="Gargeya S."/>
            <person name="Fitzgerald M."/>
            <person name="Haas B."/>
            <person name="Abouelleil A."/>
            <person name="Allen A.W."/>
            <person name="Alvarado L."/>
            <person name="Arachchi H.M."/>
            <person name="Berlin A.M."/>
            <person name="Chapman S.B."/>
            <person name="Gainer-Dewar J."/>
            <person name="Goldberg J."/>
            <person name="Griggs A."/>
            <person name="Gujja S."/>
            <person name="Hansen M."/>
            <person name="Howarth C."/>
            <person name="Imamovic A."/>
            <person name="Ireland A."/>
            <person name="Larimer J."/>
            <person name="McCowan C."/>
            <person name="Murphy C."/>
            <person name="Pearson M."/>
            <person name="Poon T.W."/>
            <person name="Priest M."/>
            <person name="Roberts A."/>
            <person name="Saif S."/>
            <person name="Shea T."/>
            <person name="Sisk P."/>
            <person name="Sykes S."/>
            <person name="Wortman J."/>
            <person name="Nusbaum C."/>
            <person name="Birren B."/>
        </authorList>
    </citation>
    <scope>NUCLEOTIDE SEQUENCE [LARGE SCALE GENOMIC DNA]</scope>
    <source>
        <strain evidence="10 11">CBS 606.96</strain>
    </source>
</reference>
<protein>
    <recommendedName>
        <fullName evidence="12">Laccase</fullName>
    </recommendedName>
</protein>
<gene>
    <name evidence="10" type="ORF">A1O3_08789</name>
</gene>
<dbReference type="RefSeq" id="XP_007737075.1">
    <property type="nucleotide sequence ID" value="XM_007738885.1"/>
</dbReference>
<keyword evidence="6" id="KW-0732">Signal</keyword>
<dbReference type="PROSITE" id="PS00080">
    <property type="entry name" value="MULTICOPPER_OXIDASE2"/>
    <property type="match status" value="1"/>
</dbReference>
<dbReference type="GO" id="GO:0005507">
    <property type="term" value="F:copper ion binding"/>
    <property type="evidence" value="ECO:0007669"/>
    <property type="project" value="InterPro"/>
</dbReference>
<dbReference type="EMBL" id="AMGY01000008">
    <property type="protein sequence ID" value="EXJ79287.1"/>
    <property type="molecule type" value="Genomic_DNA"/>
</dbReference>
<evidence type="ECO:0000256" key="3">
    <source>
        <dbReference type="ARBA" id="ARBA00023002"/>
    </source>
</evidence>
<evidence type="ECO:0000256" key="5">
    <source>
        <dbReference type="SAM" id="MobiDB-lite"/>
    </source>
</evidence>
<comment type="caution">
    <text evidence="10">The sequence shown here is derived from an EMBL/GenBank/DDBJ whole genome shotgun (WGS) entry which is preliminary data.</text>
</comment>
<accession>W9XFK5</accession>
<dbReference type="STRING" id="1182542.W9XFK5"/>
<evidence type="ECO:0000256" key="6">
    <source>
        <dbReference type="SAM" id="SignalP"/>
    </source>
</evidence>
<dbReference type="OrthoDB" id="2121828at2759"/>
<dbReference type="SUPFAM" id="SSF49503">
    <property type="entry name" value="Cupredoxins"/>
    <property type="match status" value="3"/>
</dbReference>
<dbReference type="AlphaFoldDB" id="W9XFK5"/>
<comment type="similarity">
    <text evidence="1">Belongs to the multicopper oxidase family.</text>
</comment>
<sequence>MRSLKLLAAVLPVHFLAVLGGATEVDVIVTEVLTRTITVCPLTALFTCDIDLATSTSTTTSPGAAETTSTTTGPVVPETTTTHGGAGGGGWEGSSTVTTSNWHYGNGTTTSVSGISSATTTSVSGTSSTTTTGNGTSTTGTATTSITTTTGSSSTTSTSSCASSSQTAVGIPLPRCNDANHRSRWCDGKSIDDDTDTPYYSGETKRYSLTITAQDLDFDGTPQPAFAINGQSPGEPIVANWGDWVEVTVFNGLADNATTIHWHGVRQYGTNDQDGVPGVTECGIAPGSSRVYRWHAATYGTGWYHSHALSQYGGGIRGPIIIHGPATEDYDLDLGTVMINEKFTQTIFQMAYNIARVRGALPPSANYLLNGKNKSPDGSTGENAKWVVQKGKKHLFRIINSSAQSSYAVHFDNHKIKVISADFTPIVPYETDVLYIQSGQRYNVILEASQQPEGAYYLRAITQTGCGETSANDGLGTANGIFTYEGSCATPTTGNFTLATAGDCKDEPLASLVPHVSKSAGSTTTFRDTVKLLPGGNAGSQNFDGYGPVVRWYLGPLEDLSENSGAPGASKGINVTFDQPTLKTLATLPTLGYNSSLYSNTAVLDGPAGDWVYFVIQNNFQTSHPMHLHGHDFAVLGQGRGVFTADQIGQLNFDNPIRRDTVLLFGFGNPVAFTSGWTVIGFPTNNPGAWVMHCHIIWHADGGMGLQFLERPAEINAGKYYNTPAFQQECSAYESYEASGDHFKSPYEAGIKRRHLADRQLHGHGRFHGGSVRHI</sequence>
<dbReference type="GO" id="GO:0016491">
    <property type="term" value="F:oxidoreductase activity"/>
    <property type="evidence" value="ECO:0007669"/>
    <property type="project" value="UniProtKB-KW"/>
</dbReference>
<dbReference type="Pfam" id="PF07731">
    <property type="entry name" value="Cu-oxidase_2"/>
    <property type="match status" value="1"/>
</dbReference>
<evidence type="ECO:0000256" key="2">
    <source>
        <dbReference type="ARBA" id="ARBA00022723"/>
    </source>
</evidence>
<keyword evidence="4" id="KW-0186">Copper</keyword>
<dbReference type="PROSITE" id="PS00079">
    <property type="entry name" value="MULTICOPPER_OXIDASE1"/>
    <property type="match status" value="1"/>
</dbReference>
<dbReference type="InterPro" id="IPR011707">
    <property type="entry name" value="Cu-oxidase-like_N"/>
</dbReference>
<name>W9XFK5_9EURO</name>
<dbReference type="Gene3D" id="2.60.40.420">
    <property type="entry name" value="Cupredoxins - blue copper proteins"/>
    <property type="match status" value="3"/>
</dbReference>
<dbReference type="HOGENOM" id="CLU_006504_3_0_1"/>
<feature type="signal peptide" evidence="6">
    <location>
        <begin position="1"/>
        <end position="22"/>
    </location>
</feature>
<proteinExistence type="inferred from homology"/>
<evidence type="ECO:0000259" key="7">
    <source>
        <dbReference type="Pfam" id="PF00394"/>
    </source>
</evidence>
<dbReference type="InterPro" id="IPR001117">
    <property type="entry name" value="Cu-oxidase_2nd"/>
</dbReference>
<dbReference type="InterPro" id="IPR011706">
    <property type="entry name" value="Cu-oxidase_C"/>
</dbReference>
<evidence type="ECO:0008006" key="12">
    <source>
        <dbReference type="Google" id="ProtNLM"/>
    </source>
</evidence>
<feature type="compositionally biased region" description="Low complexity" evidence="5">
    <location>
        <begin position="57"/>
        <end position="83"/>
    </location>
</feature>
<dbReference type="Pfam" id="PF00394">
    <property type="entry name" value="Cu-oxidase"/>
    <property type="match status" value="1"/>
</dbReference>
<feature type="region of interest" description="Disordered" evidence="5">
    <location>
        <begin position="57"/>
        <end position="176"/>
    </location>
</feature>
<keyword evidence="2" id="KW-0479">Metal-binding</keyword>
<dbReference type="InterPro" id="IPR033138">
    <property type="entry name" value="Cu_oxidase_CS"/>
</dbReference>
<dbReference type="Pfam" id="PF07732">
    <property type="entry name" value="Cu-oxidase_3"/>
    <property type="match status" value="1"/>
</dbReference>
<dbReference type="InterPro" id="IPR002355">
    <property type="entry name" value="Cu_oxidase_Cu_BS"/>
</dbReference>
<organism evidence="10 11">
    <name type="scientific">Capronia epimyces CBS 606.96</name>
    <dbReference type="NCBI Taxonomy" id="1182542"/>
    <lineage>
        <taxon>Eukaryota</taxon>
        <taxon>Fungi</taxon>
        <taxon>Dikarya</taxon>
        <taxon>Ascomycota</taxon>
        <taxon>Pezizomycotina</taxon>
        <taxon>Eurotiomycetes</taxon>
        <taxon>Chaetothyriomycetidae</taxon>
        <taxon>Chaetothyriales</taxon>
        <taxon>Herpotrichiellaceae</taxon>
        <taxon>Capronia</taxon>
    </lineage>
</organism>
<dbReference type="InterPro" id="IPR008972">
    <property type="entry name" value="Cupredoxin"/>
</dbReference>
<dbReference type="CDD" id="cd13901">
    <property type="entry name" value="CuRO_3_MaLCC_like"/>
    <property type="match status" value="1"/>
</dbReference>
<evidence type="ECO:0000256" key="4">
    <source>
        <dbReference type="ARBA" id="ARBA00023008"/>
    </source>
</evidence>
<evidence type="ECO:0000259" key="8">
    <source>
        <dbReference type="Pfam" id="PF07731"/>
    </source>
</evidence>
<feature type="domain" description="Plastocyanin-like" evidence="8">
    <location>
        <begin position="577"/>
        <end position="713"/>
    </location>
</feature>
<evidence type="ECO:0000259" key="9">
    <source>
        <dbReference type="Pfam" id="PF07732"/>
    </source>
</evidence>
<feature type="domain" description="Plastocyanin-like" evidence="9">
    <location>
        <begin position="212"/>
        <end position="325"/>
    </location>
</feature>
<feature type="chain" id="PRO_5004934698" description="Laccase" evidence="6">
    <location>
        <begin position="23"/>
        <end position="775"/>
    </location>
</feature>